<dbReference type="EMBL" id="JAASQL010000001">
    <property type="protein sequence ID" value="NIJ44615.1"/>
    <property type="molecule type" value="Genomic_DNA"/>
</dbReference>
<evidence type="ECO:0000313" key="1">
    <source>
        <dbReference type="EMBL" id="NIJ44615.1"/>
    </source>
</evidence>
<reference evidence="1 2" key="1">
    <citation type="submission" date="2020-03" db="EMBL/GenBank/DDBJ databases">
        <title>Genomic Encyclopedia of Type Strains, Phase IV (KMG-IV): sequencing the most valuable type-strain genomes for metagenomic binning, comparative biology and taxonomic classification.</title>
        <authorList>
            <person name="Goeker M."/>
        </authorList>
    </citation>
    <scope>NUCLEOTIDE SEQUENCE [LARGE SCALE GENOMIC DNA]</scope>
    <source>
        <strain evidence="1 2">DSM 101599</strain>
    </source>
</reference>
<protein>
    <recommendedName>
        <fullName evidence="3">Lipoprotein</fullName>
    </recommendedName>
</protein>
<dbReference type="RefSeq" id="WP_167184937.1">
    <property type="nucleotide sequence ID" value="NZ_JAASQL010000001.1"/>
</dbReference>
<accession>A0ABX0U9J4</accession>
<keyword evidence="2" id="KW-1185">Reference proteome</keyword>
<dbReference type="Proteomes" id="UP000745859">
    <property type="component" value="Unassembled WGS sequence"/>
</dbReference>
<comment type="caution">
    <text evidence="1">The sequence shown here is derived from an EMBL/GenBank/DDBJ whole genome shotgun (WGS) entry which is preliminary data.</text>
</comment>
<evidence type="ECO:0008006" key="3">
    <source>
        <dbReference type="Google" id="ProtNLM"/>
    </source>
</evidence>
<organism evidence="1 2">
    <name type="scientific">Wenyingzhuangia heitensis</name>
    <dbReference type="NCBI Taxonomy" id="1487859"/>
    <lineage>
        <taxon>Bacteria</taxon>
        <taxon>Pseudomonadati</taxon>
        <taxon>Bacteroidota</taxon>
        <taxon>Flavobacteriia</taxon>
        <taxon>Flavobacteriales</taxon>
        <taxon>Flavobacteriaceae</taxon>
        <taxon>Wenyingzhuangia</taxon>
    </lineage>
</organism>
<dbReference type="PROSITE" id="PS51257">
    <property type="entry name" value="PROKAR_LIPOPROTEIN"/>
    <property type="match status" value="1"/>
</dbReference>
<proteinExistence type="predicted"/>
<evidence type="ECO:0000313" key="2">
    <source>
        <dbReference type="Proteomes" id="UP000745859"/>
    </source>
</evidence>
<gene>
    <name evidence="1" type="ORF">FHR24_001054</name>
</gene>
<name>A0ABX0U9J4_9FLAO</name>
<sequence length="387" mass="45334">MIKKLPYFFLFLFIVSCSGLKTSQKHLAQGNYDQAIEQALTYLQSNRYGKKAPDFHQLLFESYQKAVAKDKRTLDYLSQDTNPESLEQKFNTLLHLENRQNKIRPLMPIDGFTFKFDNYTNQTLSVRDSLSDYLYYKANDKLISKNKQFIREAHEDFKYLQSINSNYKDVPQLINNSKTKGTDYVLVAFKNKTGKVIPKQLANTILDLSDYNLDNYWINYLNSFDENTTYDYVMEVTYNQINLSPERIKETLLVQEKEIVDGKEYVLDEKGNVKKDKDGNDVKKDKLVKVTSTFHQFLQSKNCTIKATARFLRFDNQQTLSSIPLNSEFIFEHYYASQKGDQRALTDIHLNWLSNKKIPFPTNNQMILDTSNDVKRQLQSIITNQNF</sequence>